<feature type="transmembrane region" description="Helical" evidence="6">
    <location>
        <begin position="216"/>
        <end position="236"/>
    </location>
</feature>
<reference evidence="7 8" key="1">
    <citation type="submission" date="2019-07" db="EMBL/GenBank/DDBJ databases">
        <title>Whole genome shotgun sequence of Terrabacter aerolatus NBRC 106305.</title>
        <authorList>
            <person name="Hosoyama A."/>
            <person name="Uohara A."/>
            <person name="Ohji S."/>
            <person name="Ichikawa N."/>
        </authorList>
    </citation>
    <scope>NUCLEOTIDE SEQUENCE [LARGE SCALE GENOMIC DNA]</scope>
    <source>
        <strain evidence="7 8">NBRC 106305</strain>
    </source>
</reference>
<comment type="subcellular location">
    <subcellularLocation>
        <location evidence="1">Membrane</location>
        <topology evidence="1">Multi-pass membrane protein</topology>
    </subcellularLocation>
</comment>
<evidence type="ECO:0000256" key="6">
    <source>
        <dbReference type="SAM" id="Phobius"/>
    </source>
</evidence>
<feature type="transmembrane region" description="Helical" evidence="6">
    <location>
        <begin position="50"/>
        <end position="76"/>
    </location>
</feature>
<dbReference type="Proteomes" id="UP000321534">
    <property type="component" value="Unassembled WGS sequence"/>
</dbReference>
<evidence type="ECO:0000256" key="5">
    <source>
        <dbReference type="ARBA" id="ARBA00023136"/>
    </source>
</evidence>
<protein>
    <submittedName>
        <fullName evidence="7">ABC transporter permease</fullName>
    </submittedName>
</protein>
<comment type="similarity">
    <text evidence="2">Belongs to the UPF0014 family.</text>
</comment>
<keyword evidence="8" id="KW-1185">Reference proteome</keyword>
<dbReference type="Pfam" id="PF03649">
    <property type="entry name" value="UPF0014"/>
    <property type="match status" value="1"/>
</dbReference>
<keyword evidence="5 6" id="KW-0472">Membrane</keyword>
<evidence type="ECO:0000313" key="8">
    <source>
        <dbReference type="Proteomes" id="UP000321534"/>
    </source>
</evidence>
<dbReference type="PANTHER" id="PTHR30028:SF0">
    <property type="entry name" value="PROTEIN ALUMINUM SENSITIVE 3"/>
    <property type="match status" value="1"/>
</dbReference>
<feature type="transmembrane region" description="Helical" evidence="6">
    <location>
        <begin position="190"/>
        <end position="210"/>
    </location>
</feature>
<feature type="transmembrane region" description="Helical" evidence="6">
    <location>
        <begin position="114"/>
        <end position="137"/>
    </location>
</feature>
<dbReference type="OrthoDB" id="3212530at2"/>
<proteinExistence type="inferred from homology"/>
<name>A0A512CXG0_9MICO</name>
<dbReference type="InterPro" id="IPR005226">
    <property type="entry name" value="UPF0014_fam"/>
</dbReference>
<evidence type="ECO:0000256" key="2">
    <source>
        <dbReference type="ARBA" id="ARBA00005268"/>
    </source>
</evidence>
<dbReference type="GO" id="GO:0005886">
    <property type="term" value="C:plasma membrane"/>
    <property type="evidence" value="ECO:0007669"/>
    <property type="project" value="TreeGrafter"/>
</dbReference>
<gene>
    <name evidence="7" type="ORF">TAE01_07060</name>
</gene>
<evidence type="ECO:0000256" key="3">
    <source>
        <dbReference type="ARBA" id="ARBA00022692"/>
    </source>
</evidence>
<dbReference type="EMBL" id="BJYX01000002">
    <property type="protein sequence ID" value="GEO28896.1"/>
    <property type="molecule type" value="Genomic_DNA"/>
</dbReference>
<evidence type="ECO:0000256" key="1">
    <source>
        <dbReference type="ARBA" id="ARBA00004141"/>
    </source>
</evidence>
<keyword evidence="4 6" id="KW-1133">Transmembrane helix</keyword>
<sequence length="252" mass="25608">MSVSPGWPVYLCLAILLLVTVVANRVSGIGLGRQSAVAGARAVVQLSLVALVITAVVGSLWWSFVAVTAMFATAVATTSKRVGAPGTWPWAAAAMACGIVPVVAVVLATGSVPLTGIAVIPVAGIVIGNTMTVHTLVGRRTFAALREEHGQYEAALSLGLTSSQAIDEIIARRVPEGIVPSLDQVRTSGIVTLPGAFIGVMLGGGSAVQAATAQVLVLFAIMATQSITAGVQAALIRRRLLLPVDLGTALVS</sequence>
<evidence type="ECO:0000256" key="4">
    <source>
        <dbReference type="ARBA" id="ARBA00022989"/>
    </source>
</evidence>
<dbReference type="AlphaFoldDB" id="A0A512CXG0"/>
<dbReference type="PANTHER" id="PTHR30028">
    <property type="entry name" value="UPF0014 INNER MEMBRANE PROTEIN YBBM-RELATED"/>
    <property type="match status" value="1"/>
</dbReference>
<organism evidence="7 8">
    <name type="scientific">Terrabacter aerolatus</name>
    <dbReference type="NCBI Taxonomy" id="422442"/>
    <lineage>
        <taxon>Bacteria</taxon>
        <taxon>Bacillati</taxon>
        <taxon>Actinomycetota</taxon>
        <taxon>Actinomycetes</taxon>
        <taxon>Micrococcales</taxon>
        <taxon>Intrasporangiaceae</taxon>
        <taxon>Terrabacter</taxon>
    </lineage>
</organism>
<dbReference type="RefSeq" id="WP_147063431.1">
    <property type="nucleotide sequence ID" value="NZ_BAAARO010000021.1"/>
</dbReference>
<feature type="transmembrane region" description="Helical" evidence="6">
    <location>
        <begin position="88"/>
        <end position="108"/>
    </location>
</feature>
<keyword evidence="3 6" id="KW-0812">Transmembrane</keyword>
<accession>A0A512CXG0</accession>
<comment type="caution">
    <text evidence="7">The sequence shown here is derived from an EMBL/GenBank/DDBJ whole genome shotgun (WGS) entry which is preliminary data.</text>
</comment>
<evidence type="ECO:0000313" key="7">
    <source>
        <dbReference type="EMBL" id="GEO28896.1"/>
    </source>
</evidence>